<evidence type="ECO:0000256" key="1">
    <source>
        <dbReference type="ARBA" id="ARBA00004141"/>
    </source>
</evidence>
<feature type="transmembrane region" description="Helical" evidence="6">
    <location>
        <begin position="128"/>
        <end position="148"/>
    </location>
</feature>
<evidence type="ECO:0000256" key="2">
    <source>
        <dbReference type="ARBA" id="ARBA00005982"/>
    </source>
</evidence>
<dbReference type="EMBL" id="MDYQ01000111">
    <property type="protein sequence ID" value="PRP82052.1"/>
    <property type="molecule type" value="Genomic_DNA"/>
</dbReference>
<keyword evidence="4 6" id="KW-1133">Transmembrane helix</keyword>
<dbReference type="STRING" id="1890364.A0A2P6NDQ6"/>
<dbReference type="GO" id="GO:0016020">
    <property type="term" value="C:membrane"/>
    <property type="evidence" value="ECO:0007669"/>
    <property type="project" value="UniProtKB-SubCell"/>
</dbReference>
<comment type="similarity">
    <text evidence="2">Belongs to the major facilitator superfamily. Proton-dependent oligopeptide transporter (POT/PTR) (TC 2.A.17) family.</text>
</comment>
<proteinExistence type="inferred from homology"/>
<feature type="transmembrane region" description="Helical" evidence="6">
    <location>
        <begin position="101"/>
        <end position="122"/>
    </location>
</feature>
<feature type="transmembrane region" description="Helical" evidence="6">
    <location>
        <begin position="441"/>
        <end position="462"/>
    </location>
</feature>
<feature type="transmembrane region" description="Helical" evidence="6">
    <location>
        <begin position="33"/>
        <end position="56"/>
    </location>
</feature>
<comment type="caution">
    <text evidence="7">The sequence shown here is derived from an EMBL/GenBank/DDBJ whole genome shotgun (WGS) entry which is preliminary data.</text>
</comment>
<evidence type="ECO:0000256" key="6">
    <source>
        <dbReference type="SAM" id="Phobius"/>
    </source>
</evidence>
<feature type="transmembrane region" description="Helical" evidence="6">
    <location>
        <begin position="68"/>
        <end position="89"/>
    </location>
</feature>
<accession>A0A2P6NDQ6</accession>
<evidence type="ECO:0000313" key="8">
    <source>
        <dbReference type="Proteomes" id="UP000241769"/>
    </source>
</evidence>
<feature type="transmembrane region" description="Helical" evidence="6">
    <location>
        <begin position="468"/>
        <end position="489"/>
    </location>
</feature>
<feature type="transmembrane region" description="Helical" evidence="6">
    <location>
        <begin position="403"/>
        <end position="429"/>
    </location>
</feature>
<dbReference type="Proteomes" id="UP000241769">
    <property type="component" value="Unassembled WGS sequence"/>
</dbReference>
<feature type="transmembrane region" description="Helical" evidence="6">
    <location>
        <begin position="378"/>
        <end position="397"/>
    </location>
</feature>
<dbReference type="PANTHER" id="PTHR11654">
    <property type="entry name" value="OLIGOPEPTIDE TRANSPORTER-RELATED"/>
    <property type="match status" value="1"/>
</dbReference>
<dbReference type="OrthoDB" id="16350at2759"/>
<dbReference type="SUPFAM" id="SSF103473">
    <property type="entry name" value="MFS general substrate transporter"/>
    <property type="match status" value="2"/>
</dbReference>
<keyword evidence="8" id="KW-1185">Reference proteome</keyword>
<protein>
    <submittedName>
        <fullName evidence="7">Uncharacterized protein</fullName>
    </submittedName>
</protein>
<sequence>MSGSVNTDETRPLLSKTFNEENEVKSHVANAKYVLFTNIILSMVNAGFTGILAIYFKDSMGLSESFATTATMAGVAIACSMSMVGGNIADSFWGHAKTLRAGLFCLLVAYGVLLASRLTYIFVDNEHLFRIVSCCAICCVYLSGFYKPCISTLMGDQFLPSEDALRSKYFSWFYMSIQVGSVVSTALAPVLFNNVGYIHRPTSLKDGPTILFICILSFLALGVGVLMVPWKHYVKNPAKGNFLFKCLGIVWRGMTGKRSAGEEHWLDKSASVYTREEVEDTKHTLNVLKVFITLPLFWGIFMQMNASWVWQAERMNRDVTLHYRRKSLSFTIPAASVGTANPLLDIVLIPAFSYGFYPLCKYLGFPLSELKRMGLGQLFAVGALIAQSLIELIMSKHPAGEVSIWWILIQYFLISCAEILLAISAYEFAYSQATARTRGTVTAVWLLTLSTGSLLAAIFPYIPLSKVILPGTLAGVQFLLFVVFLFISWNYQPRVEEKIEEIPKGDSLE</sequence>
<dbReference type="InterPro" id="IPR000109">
    <property type="entry name" value="POT_fam"/>
</dbReference>
<keyword evidence="3 6" id="KW-0812">Transmembrane</keyword>
<dbReference type="InterPro" id="IPR036259">
    <property type="entry name" value="MFS_trans_sf"/>
</dbReference>
<dbReference type="Pfam" id="PF00854">
    <property type="entry name" value="PTR2"/>
    <property type="match status" value="1"/>
</dbReference>
<feature type="transmembrane region" description="Helical" evidence="6">
    <location>
        <begin position="330"/>
        <end position="357"/>
    </location>
</feature>
<name>A0A2P6NDQ6_9EUKA</name>
<evidence type="ECO:0000313" key="7">
    <source>
        <dbReference type="EMBL" id="PRP82052.1"/>
    </source>
</evidence>
<dbReference type="Gene3D" id="1.20.1250.20">
    <property type="entry name" value="MFS general substrate transporter like domains"/>
    <property type="match status" value="1"/>
</dbReference>
<feature type="transmembrane region" description="Helical" evidence="6">
    <location>
        <begin position="169"/>
        <end position="190"/>
    </location>
</feature>
<gene>
    <name evidence="7" type="ORF">PROFUN_03742</name>
</gene>
<evidence type="ECO:0000256" key="4">
    <source>
        <dbReference type="ARBA" id="ARBA00022989"/>
    </source>
</evidence>
<keyword evidence="5 6" id="KW-0472">Membrane</keyword>
<feature type="transmembrane region" description="Helical" evidence="6">
    <location>
        <begin position="210"/>
        <end position="230"/>
    </location>
</feature>
<evidence type="ECO:0000256" key="5">
    <source>
        <dbReference type="ARBA" id="ARBA00023136"/>
    </source>
</evidence>
<organism evidence="7 8">
    <name type="scientific">Planoprotostelium fungivorum</name>
    <dbReference type="NCBI Taxonomy" id="1890364"/>
    <lineage>
        <taxon>Eukaryota</taxon>
        <taxon>Amoebozoa</taxon>
        <taxon>Evosea</taxon>
        <taxon>Variosea</taxon>
        <taxon>Cavosteliida</taxon>
        <taxon>Cavosteliaceae</taxon>
        <taxon>Planoprotostelium</taxon>
    </lineage>
</organism>
<comment type="subcellular location">
    <subcellularLocation>
        <location evidence="1">Membrane</location>
        <topology evidence="1">Multi-pass membrane protein</topology>
    </subcellularLocation>
</comment>
<reference evidence="7 8" key="1">
    <citation type="journal article" date="2018" name="Genome Biol. Evol.">
        <title>Multiple Roots of Fruiting Body Formation in Amoebozoa.</title>
        <authorList>
            <person name="Hillmann F."/>
            <person name="Forbes G."/>
            <person name="Novohradska S."/>
            <person name="Ferling I."/>
            <person name="Riege K."/>
            <person name="Groth M."/>
            <person name="Westermann M."/>
            <person name="Marz M."/>
            <person name="Spaller T."/>
            <person name="Winckler T."/>
            <person name="Schaap P."/>
            <person name="Glockner G."/>
        </authorList>
    </citation>
    <scope>NUCLEOTIDE SEQUENCE [LARGE SCALE GENOMIC DNA]</scope>
    <source>
        <strain evidence="7 8">Jena</strain>
    </source>
</reference>
<dbReference type="GO" id="GO:0022857">
    <property type="term" value="F:transmembrane transporter activity"/>
    <property type="evidence" value="ECO:0007669"/>
    <property type="project" value="InterPro"/>
</dbReference>
<feature type="transmembrane region" description="Helical" evidence="6">
    <location>
        <begin position="290"/>
        <end position="310"/>
    </location>
</feature>
<dbReference type="InParanoid" id="A0A2P6NDQ6"/>
<evidence type="ECO:0000256" key="3">
    <source>
        <dbReference type="ARBA" id="ARBA00022692"/>
    </source>
</evidence>
<dbReference type="AlphaFoldDB" id="A0A2P6NDQ6"/>